<dbReference type="GO" id="GO:0005840">
    <property type="term" value="C:ribosome"/>
    <property type="evidence" value="ECO:0007669"/>
    <property type="project" value="UniProtKB-KW"/>
</dbReference>
<dbReference type="GO" id="GO:1990904">
    <property type="term" value="C:ribonucleoprotein complex"/>
    <property type="evidence" value="ECO:0007669"/>
    <property type="project" value="UniProtKB-KW"/>
</dbReference>
<evidence type="ECO:0000256" key="3">
    <source>
        <dbReference type="ARBA" id="ARBA00023274"/>
    </source>
</evidence>
<evidence type="ECO:0000313" key="5">
    <source>
        <dbReference type="EMBL" id="CBY43340.1"/>
    </source>
</evidence>
<gene>
    <name evidence="5" type="ORF">GSOID_T00027928001</name>
</gene>
<dbReference type="InterPro" id="IPR036796">
    <property type="entry name" value="Ribosomal_uL11_N_sf"/>
</dbReference>
<sequence>MRFTLVKSGKAGQLLFDHKRVGKFNPWLANNTSSKTIFCEIHAQQSTGAPPLGPILGAKGIPLNKFNDDFNKVSAHIKSGVPLNCKVEFVGAGKSGLLKILFA</sequence>
<name>E4Z6L2_OIKDI</name>
<dbReference type="AlphaFoldDB" id="E4Z6L2"/>
<keyword evidence="2" id="KW-0689">Ribosomal protein</keyword>
<reference evidence="5" key="1">
    <citation type="journal article" date="2010" name="Science">
        <title>Plasticity of animal genome architecture unmasked by rapid evolution of a pelagic tunicate.</title>
        <authorList>
            <person name="Denoeud F."/>
            <person name="Henriet S."/>
            <person name="Mungpakdee S."/>
            <person name="Aury J.M."/>
            <person name="Da Silva C."/>
            <person name="Brinkmann H."/>
            <person name="Mikhaleva J."/>
            <person name="Olsen L.C."/>
            <person name="Jubin C."/>
            <person name="Canestro C."/>
            <person name="Bouquet J.M."/>
            <person name="Danks G."/>
            <person name="Poulain J."/>
            <person name="Campsteijn C."/>
            <person name="Adamski M."/>
            <person name="Cross I."/>
            <person name="Yadetie F."/>
            <person name="Muffato M."/>
            <person name="Louis A."/>
            <person name="Butcher S."/>
            <person name="Tsagkogeorga G."/>
            <person name="Konrad A."/>
            <person name="Singh S."/>
            <person name="Jensen M.F."/>
            <person name="Cong E.H."/>
            <person name="Eikeseth-Otteraa H."/>
            <person name="Noel B."/>
            <person name="Anthouard V."/>
            <person name="Porcel B.M."/>
            <person name="Kachouri-Lafond R."/>
            <person name="Nishino A."/>
            <person name="Ugolini M."/>
            <person name="Chourrout P."/>
            <person name="Nishida H."/>
            <person name="Aasland R."/>
            <person name="Huzurbazar S."/>
            <person name="Westhof E."/>
            <person name="Delsuc F."/>
            <person name="Lehrach H."/>
            <person name="Reinhardt R."/>
            <person name="Weissenbach J."/>
            <person name="Roy S.W."/>
            <person name="Artiguenave F."/>
            <person name="Postlethwait J.H."/>
            <person name="Manak J.R."/>
            <person name="Thompson E.M."/>
            <person name="Jaillon O."/>
            <person name="Du Pasquier L."/>
            <person name="Boudinot P."/>
            <person name="Liberles D.A."/>
            <person name="Volff J.N."/>
            <person name="Philippe H."/>
            <person name="Lenhard B."/>
            <person name="Roest Crollius H."/>
            <person name="Wincker P."/>
            <person name="Chourrout D."/>
        </authorList>
    </citation>
    <scope>NUCLEOTIDE SEQUENCE [LARGE SCALE GENOMIC DNA]</scope>
</reference>
<dbReference type="SUPFAM" id="SSF54747">
    <property type="entry name" value="Ribosomal L11/L12e N-terminal domain"/>
    <property type="match status" value="1"/>
</dbReference>
<protein>
    <recommendedName>
        <fullName evidence="4">Large ribosomal subunit protein uL11 N-terminal domain-containing protein</fullName>
    </recommendedName>
</protein>
<comment type="similarity">
    <text evidence="1">Belongs to the universal ribosomal protein uL11 family.</text>
</comment>
<accession>E4Z6L2</accession>
<evidence type="ECO:0000259" key="4">
    <source>
        <dbReference type="Pfam" id="PF03946"/>
    </source>
</evidence>
<evidence type="ECO:0000256" key="1">
    <source>
        <dbReference type="ARBA" id="ARBA00010537"/>
    </source>
</evidence>
<dbReference type="Gene3D" id="3.30.1550.10">
    <property type="entry name" value="Ribosomal protein L11/L12, N-terminal domain"/>
    <property type="match status" value="1"/>
</dbReference>
<keyword evidence="3" id="KW-0687">Ribonucleoprotein</keyword>
<organism evidence="5">
    <name type="scientific">Oikopleura dioica</name>
    <name type="common">Tunicate</name>
    <dbReference type="NCBI Taxonomy" id="34765"/>
    <lineage>
        <taxon>Eukaryota</taxon>
        <taxon>Metazoa</taxon>
        <taxon>Chordata</taxon>
        <taxon>Tunicata</taxon>
        <taxon>Appendicularia</taxon>
        <taxon>Copelata</taxon>
        <taxon>Oikopleuridae</taxon>
        <taxon>Oikopleura</taxon>
    </lineage>
</organism>
<feature type="domain" description="Large ribosomal subunit protein uL11 N-terminal" evidence="4">
    <location>
        <begin position="39"/>
        <end position="88"/>
    </location>
</feature>
<dbReference type="EMBL" id="FN658119">
    <property type="protein sequence ID" value="CBY43340.1"/>
    <property type="molecule type" value="Genomic_DNA"/>
</dbReference>
<dbReference type="Pfam" id="PF03946">
    <property type="entry name" value="Ribosomal_L11_N"/>
    <property type="match status" value="1"/>
</dbReference>
<proteinExistence type="inferred from homology"/>
<dbReference type="InterPro" id="IPR020784">
    <property type="entry name" value="Ribosomal_uL11_N"/>
</dbReference>
<evidence type="ECO:0000256" key="2">
    <source>
        <dbReference type="ARBA" id="ARBA00022980"/>
    </source>
</evidence>
<dbReference type="Proteomes" id="UP000011014">
    <property type="component" value="Unassembled WGS sequence"/>
</dbReference>